<dbReference type="WBParaSite" id="nRc.2.0.1.t10783-RA">
    <property type="protein sequence ID" value="nRc.2.0.1.t10783-RA"/>
    <property type="gene ID" value="nRc.2.0.1.g10783"/>
</dbReference>
<protein>
    <submittedName>
        <fullName evidence="2">Uncharacterized protein</fullName>
    </submittedName>
</protein>
<keyword evidence="1" id="KW-1185">Reference proteome</keyword>
<evidence type="ECO:0000313" key="1">
    <source>
        <dbReference type="Proteomes" id="UP000887565"/>
    </source>
</evidence>
<evidence type="ECO:0000313" key="2">
    <source>
        <dbReference type="WBParaSite" id="nRc.2.0.1.t10783-RA"/>
    </source>
</evidence>
<proteinExistence type="predicted"/>
<dbReference type="AlphaFoldDB" id="A0A915IAI2"/>
<name>A0A915IAI2_ROMCU</name>
<accession>A0A915IAI2</accession>
<reference evidence="2" key="1">
    <citation type="submission" date="2022-11" db="UniProtKB">
        <authorList>
            <consortium name="WormBaseParasite"/>
        </authorList>
    </citation>
    <scope>IDENTIFICATION</scope>
</reference>
<organism evidence="1 2">
    <name type="scientific">Romanomermis culicivorax</name>
    <name type="common">Nematode worm</name>
    <dbReference type="NCBI Taxonomy" id="13658"/>
    <lineage>
        <taxon>Eukaryota</taxon>
        <taxon>Metazoa</taxon>
        <taxon>Ecdysozoa</taxon>
        <taxon>Nematoda</taxon>
        <taxon>Enoplea</taxon>
        <taxon>Dorylaimia</taxon>
        <taxon>Mermithida</taxon>
        <taxon>Mermithoidea</taxon>
        <taxon>Mermithidae</taxon>
        <taxon>Romanomermis</taxon>
    </lineage>
</organism>
<sequence>MSLAVFYEQRGVFAIQIVQVLDSAIDDGDENAGVFDERWVVQWGIDHCLSSEIDGQAEGSDKSYEFKVRHSNFAFNEQWWLDDPQAKKLSYLKYKMSSES</sequence>
<dbReference type="Proteomes" id="UP000887565">
    <property type="component" value="Unplaced"/>
</dbReference>